<dbReference type="PANTHER" id="PTHR30050:SF5">
    <property type="entry name" value="DNAA REGULATORY INACTIVATOR HDA"/>
    <property type="match status" value="1"/>
</dbReference>
<dbReference type="RefSeq" id="WP_120798419.1">
    <property type="nucleotide sequence ID" value="NZ_RBXL01000001.1"/>
</dbReference>
<dbReference type="InterPro" id="IPR027417">
    <property type="entry name" value="P-loop_NTPase"/>
</dbReference>
<dbReference type="Gene3D" id="1.10.8.60">
    <property type="match status" value="1"/>
</dbReference>
<reference evidence="3 4" key="1">
    <citation type="submission" date="2018-10" db="EMBL/GenBank/DDBJ databases">
        <title>Genomic Encyclopedia of Archaeal and Bacterial Type Strains, Phase II (KMG-II): from individual species to whole genera.</title>
        <authorList>
            <person name="Goeker M."/>
        </authorList>
    </citation>
    <scope>NUCLEOTIDE SEQUENCE [LARGE SCALE GENOMIC DNA]</scope>
    <source>
        <strain evidence="3 4">DSM 235</strain>
    </source>
</reference>
<keyword evidence="4" id="KW-1185">Reference proteome</keyword>
<dbReference type="NCBIfam" id="TIGR03420">
    <property type="entry name" value="DnaA_homol_Hda"/>
    <property type="match status" value="1"/>
</dbReference>
<feature type="domain" description="Chromosomal replication initiator protein DnaA ATPAse" evidence="1">
    <location>
        <begin position="28"/>
        <end position="156"/>
    </location>
</feature>
<evidence type="ECO:0000313" key="3">
    <source>
        <dbReference type="EMBL" id="RKT46270.1"/>
    </source>
</evidence>
<dbReference type="SUPFAM" id="SSF52540">
    <property type="entry name" value="P-loop containing nucleoside triphosphate hydrolases"/>
    <property type="match status" value="1"/>
</dbReference>
<dbReference type="EMBL" id="RBXL01000001">
    <property type="protein sequence ID" value="RKT46270.1"/>
    <property type="molecule type" value="Genomic_DNA"/>
</dbReference>
<comment type="caution">
    <text evidence="3">The sequence shown here is derived from an EMBL/GenBank/DDBJ whole genome shotgun (WGS) entry which is preliminary data.</text>
</comment>
<dbReference type="InterPro" id="IPR017788">
    <property type="entry name" value="Hda"/>
</dbReference>
<dbReference type="Pfam" id="PF00308">
    <property type="entry name" value="Bac_DnaA"/>
    <property type="match status" value="1"/>
</dbReference>
<dbReference type="InterPro" id="IPR013317">
    <property type="entry name" value="DnaA_dom"/>
</dbReference>
<dbReference type="OrthoDB" id="9784878at2"/>
<dbReference type="Proteomes" id="UP000274556">
    <property type="component" value="Unassembled WGS sequence"/>
</dbReference>
<feature type="domain" description="Hda lid" evidence="2">
    <location>
        <begin position="170"/>
        <end position="230"/>
    </location>
</feature>
<gene>
    <name evidence="3" type="ORF">BDD21_3776</name>
</gene>
<organism evidence="3 4">
    <name type="scientific">Thiocapsa rosea</name>
    <dbReference type="NCBI Taxonomy" id="69360"/>
    <lineage>
        <taxon>Bacteria</taxon>
        <taxon>Pseudomonadati</taxon>
        <taxon>Pseudomonadota</taxon>
        <taxon>Gammaproteobacteria</taxon>
        <taxon>Chromatiales</taxon>
        <taxon>Chromatiaceae</taxon>
        <taxon>Thiocapsa</taxon>
    </lineage>
</organism>
<evidence type="ECO:0000313" key="4">
    <source>
        <dbReference type="Proteomes" id="UP000274556"/>
    </source>
</evidence>
<dbReference type="InterPro" id="IPR055199">
    <property type="entry name" value="Hda_lid"/>
</dbReference>
<name>A0A495VBV9_9GAMM</name>
<dbReference type="Pfam" id="PF22688">
    <property type="entry name" value="Hda_lid"/>
    <property type="match status" value="1"/>
</dbReference>
<dbReference type="GO" id="GO:0032297">
    <property type="term" value="P:negative regulation of DNA-templated DNA replication initiation"/>
    <property type="evidence" value="ECO:0007669"/>
    <property type="project" value="InterPro"/>
</dbReference>
<dbReference type="Gene3D" id="3.40.50.300">
    <property type="entry name" value="P-loop containing nucleotide triphosphate hydrolases"/>
    <property type="match status" value="1"/>
</dbReference>
<proteinExistence type="predicted"/>
<evidence type="ECO:0000259" key="1">
    <source>
        <dbReference type="Pfam" id="PF00308"/>
    </source>
</evidence>
<accession>A0A495VBV9</accession>
<dbReference type="PANTHER" id="PTHR30050">
    <property type="entry name" value="CHROMOSOMAL REPLICATION INITIATOR PROTEIN DNAA"/>
    <property type="match status" value="1"/>
</dbReference>
<dbReference type="GO" id="GO:0006270">
    <property type="term" value="P:DNA replication initiation"/>
    <property type="evidence" value="ECO:0007669"/>
    <property type="project" value="TreeGrafter"/>
</dbReference>
<dbReference type="AlphaFoldDB" id="A0A495VBV9"/>
<protein>
    <submittedName>
        <fullName evidence="3">Regulatory inactivation of DnaA Hda protein</fullName>
    </submittedName>
</protein>
<sequence length="234" mass="25371">MTDHPGQLHLPITLIREPTLADYRAGPNAEALAAVATLASGAGEPYVFLFGGASTGKTHLLQGACQAAIQRGRMAQYIPLGKTGLMPSIFDDLESRDLLAIDDVQAIAGKADWEVALFDLFNRARARGCPLLIAASSAPDALGLGLADLCSRLQWGPRYCLLPLSDPDCERLLTEIAAEFGMRLGQETARYIMNNYARDPGSLVALIERIDQVSLREQRQPSIPLVRRVMRGES</sequence>
<evidence type="ECO:0000259" key="2">
    <source>
        <dbReference type="Pfam" id="PF22688"/>
    </source>
</evidence>